<dbReference type="OrthoDB" id="1822854at2"/>
<evidence type="ECO:0000256" key="1">
    <source>
        <dbReference type="SAM" id="Phobius"/>
    </source>
</evidence>
<name>E6UAU9_RUMA7</name>
<dbReference type="InterPro" id="IPR023804">
    <property type="entry name" value="DUF3792_TM"/>
</dbReference>
<dbReference type="HOGENOM" id="CLU_1915570_0_0_9"/>
<dbReference type="NCBIfam" id="TIGR04086">
    <property type="entry name" value="TIGR04086_membr"/>
    <property type="match status" value="1"/>
</dbReference>
<protein>
    <recommendedName>
        <fullName evidence="4">Membrane protein, TIGR04086 family</fullName>
    </recommendedName>
</protein>
<dbReference type="Proteomes" id="UP000006919">
    <property type="component" value="Chromosome"/>
</dbReference>
<dbReference type="KEGG" id="ral:Rumal_2002"/>
<dbReference type="Pfam" id="PF12670">
    <property type="entry name" value="DUF3792"/>
    <property type="match status" value="1"/>
</dbReference>
<proteinExistence type="predicted"/>
<sequence length="132" mass="13760" precursor="true">MRKHRSHRRNSGIAAEQIVALTAAAGIILLLLCAIAFMLTKIDAGKDALSAMSTGTLMIGAYFGGYTGGKRRRRNGLISGALTGLLIFLIILTAGSIMAGVTSKISFFTKFVITILAASIGGAVGVNSKKEM</sequence>
<gene>
    <name evidence="2" type="ordered locus">Rumal_2002</name>
</gene>
<feature type="transmembrane region" description="Helical" evidence="1">
    <location>
        <begin position="21"/>
        <end position="42"/>
    </location>
</feature>
<dbReference type="EMBL" id="CP002403">
    <property type="protein sequence ID" value="ADU22495.1"/>
    <property type="molecule type" value="Genomic_DNA"/>
</dbReference>
<keyword evidence="1" id="KW-0812">Transmembrane</keyword>
<organism evidence="2 3">
    <name type="scientific">Ruminococcus albus (strain ATCC 27210 / DSM 20455 / JCM 14654 / NCDO 2250 / 7)</name>
    <dbReference type="NCBI Taxonomy" id="697329"/>
    <lineage>
        <taxon>Bacteria</taxon>
        <taxon>Bacillati</taxon>
        <taxon>Bacillota</taxon>
        <taxon>Clostridia</taxon>
        <taxon>Eubacteriales</taxon>
        <taxon>Oscillospiraceae</taxon>
        <taxon>Ruminococcus</taxon>
    </lineage>
</organism>
<accession>E6UAU9</accession>
<dbReference type="STRING" id="697329.Rumal_2002"/>
<dbReference type="RefSeq" id="WP_013498655.1">
    <property type="nucleotide sequence ID" value="NC_014833.1"/>
</dbReference>
<feature type="transmembrane region" description="Helical" evidence="1">
    <location>
        <begin position="48"/>
        <end position="65"/>
    </location>
</feature>
<dbReference type="eggNOG" id="ENOG5032KM7">
    <property type="taxonomic scope" value="Bacteria"/>
</dbReference>
<keyword evidence="1" id="KW-0472">Membrane</keyword>
<feature type="transmembrane region" description="Helical" evidence="1">
    <location>
        <begin position="107"/>
        <end position="126"/>
    </location>
</feature>
<evidence type="ECO:0000313" key="3">
    <source>
        <dbReference type="Proteomes" id="UP000006919"/>
    </source>
</evidence>
<dbReference type="AlphaFoldDB" id="E6UAU9"/>
<evidence type="ECO:0000313" key="2">
    <source>
        <dbReference type="EMBL" id="ADU22495.1"/>
    </source>
</evidence>
<keyword evidence="1" id="KW-1133">Transmembrane helix</keyword>
<evidence type="ECO:0008006" key="4">
    <source>
        <dbReference type="Google" id="ProtNLM"/>
    </source>
</evidence>
<feature type="transmembrane region" description="Helical" evidence="1">
    <location>
        <begin position="77"/>
        <end position="101"/>
    </location>
</feature>
<reference evidence="2 3" key="1">
    <citation type="journal article" date="2011" name="J. Bacteriol.">
        <title>Complete genome of the cellulolytic ruminal bacterium Ruminococcus albus 7.</title>
        <authorList>
            <person name="Suen G."/>
            <person name="Stevenson D.M."/>
            <person name="Bruce D.C."/>
            <person name="Chertkov O."/>
            <person name="Copeland A."/>
            <person name="Cheng J.F."/>
            <person name="Detter C."/>
            <person name="Detter J.C."/>
            <person name="Goodwin L.A."/>
            <person name="Han C.S."/>
            <person name="Hauser L.J."/>
            <person name="Ivanova N.N."/>
            <person name="Kyrpides N.C."/>
            <person name="Land M.L."/>
            <person name="Lapidus A."/>
            <person name="Lucas S."/>
            <person name="Ovchinnikova G."/>
            <person name="Pitluck S."/>
            <person name="Tapia R."/>
            <person name="Woyke T."/>
            <person name="Boyum J."/>
            <person name="Mead D."/>
            <person name="Weimer P.J."/>
        </authorList>
    </citation>
    <scope>NUCLEOTIDE SEQUENCE [LARGE SCALE GENOMIC DNA]</scope>
    <source>
        <strain evidence="3">ATCC 27210 / DSM 20455 / JCM 14654 / NCDO 2250 / 7</strain>
    </source>
</reference>